<dbReference type="SUPFAM" id="SSF55874">
    <property type="entry name" value="ATPase domain of HSP90 chaperone/DNA topoisomerase II/histidine kinase"/>
    <property type="match status" value="1"/>
</dbReference>
<feature type="compositionally biased region" description="Polar residues" evidence="1">
    <location>
        <begin position="423"/>
        <end position="438"/>
    </location>
</feature>
<dbReference type="EMBL" id="DPOP01000092">
    <property type="protein sequence ID" value="HCW67784.1"/>
    <property type="molecule type" value="Genomic_DNA"/>
</dbReference>
<sequence length="608" mass="69177">MTTYILSTSTHLQLVDLEYQVADRLRVQFGIDQNQVREAFTADISTAECIFDLIDNSIDAARDALLEGPNVKLDRFNLPASYSGHKINLHITPTTIAIRDNSYGMNSTVLGREAFFSGNRHTHKYGIGYFGLGLIRAVLKLAREVRLKTSNGKEAYYCKISEAQIQAPDQNEIYADPISNSGKIFNILVLSDIPEEISYEIRNSRWKETLINTINKRYGIYIRKGLEICVNGTKLPPFGPSLRDHPNFSVYSKQETLGNGVIVNIDIGADARWKFKGEDGFTQTCNKSLAIDSGLYAVCNDRIIRIADKGEQTDWFQKWHGEYNSLIGWIHFVSKNPSLLPWDSKKANLNTNNVSYQETADQIREVGDEYRSQNRKLLKGEIKKEKDKIKDKENKKPVEPKPPIPPNIQNTNQKPQQGGKIQISPTENVSPINHTPNPANHNKDYDFLMWRCTVNSLDKKTLALVNECQRLCIRDYPYASAMLLRNTVESVIEDYLKRSGFWHNACEYEVKRRNRDREKRGHAALNPQEARNAKPNLSEMLKFFNKEQRAVPGNDAKTLLKSIQLFSNDLGELNGITHESILTTGDRVASFRERIVPSLEAMLAFSEE</sequence>
<dbReference type="EMBL" id="DOOG01000036">
    <property type="protein sequence ID" value="HBU97067.1"/>
    <property type="molecule type" value="Genomic_DNA"/>
</dbReference>
<dbReference type="Gene3D" id="3.30.565.10">
    <property type="entry name" value="Histidine kinase-like ATPase, C-terminal domain"/>
    <property type="match status" value="1"/>
</dbReference>
<dbReference type="Proteomes" id="UP000264753">
    <property type="component" value="Unassembled WGS sequence"/>
</dbReference>
<organism evidence="2 5">
    <name type="scientific">Thalassospira lucentensis</name>
    <dbReference type="NCBI Taxonomy" id="168935"/>
    <lineage>
        <taxon>Bacteria</taxon>
        <taxon>Pseudomonadati</taxon>
        <taxon>Pseudomonadota</taxon>
        <taxon>Alphaproteobacteria</taxon>
        <taxon>Rhodospirillales</taxon>
        <taxon>Thalassospiraceae</taxon>
        <taxon>Thalassospira</taxon>
    </lineage>
</organism>
<feature type="region of interest" description="Disordered" evidence="1">
    <location>
        <begin position="381"/>
        <end position="438"/>
    </location>
</feature>
<gene>
    <name evidence="2" type="ORF">DEF21_04060</name>
    <name evidence="3" type="ORF">DHR80_11385</name>
</gene>
<name>A0A358HPF6_9PROT</name>
<protein>
    <recommendedName>
        <fullName evidence="6">ATP-binding protein</fullName>
    </recommendedName>
</protein>
<evidence type="ECO:0000313" key="3">
    <source>
        <dbReference type="EMBL" id="HCW67784.1"/>
    </source>
</evidence>
<reference evidence="4 5" key="1">
    <citation type="journal article" date="2018" name="Nat. Biotechnol.">
        <title>A standardized bacterial taxonomy based on genome phylogeny substantially revises the tree of life.</title>
        <authorList>
            <person name="Parks D.H."/>
            <person name="Chuvochina M."/>
            <person name="Waite D.W."/>
            <person name="Rinke C."/>
            <person name="Skarshewski A."/>
            <person name="Chaumeil P.A."/>
            <person name="Hugenholtz P."/>
        </authorList>
    </citation>
    <scope>NUCLEOTIDE SEQUENCE [LARGE SCALE GENOMIC DNA]</scope>
    <source>
        <strain evidence="2">UBA8707</strain>
        <strain evidence="3">UBA9881</strain>
    </source>
</reference>
<dbReference type="Proteomes" id="UP000264179">
    <property type="component" value="Unassembled WGS sequence"/>
</dbReference>
<accession>A0A358HPF6</accession>
<comment type="caution">
    <text evidence="2">The sequence shown here is derived from an EMBL/GenBank/DDBJ whole genome shotgun (WGS) entry which is preliminary data.</text>
</comment>
<evidence type="ECO:0000313" key="5">
    <source>
        <dbReference type="Proteomes" id="UP000264753"/>
    </source>
</evidence>
<evidence type="ECO:0000313" key="4">
    <source>
        <dbReference type="Proteomes" id="UP000264179"/>
    </source>
</evidence>
<evidence type="ECO:0000313" key="2">
    <source>
        <dbReference type="EMBL" id="HBU97067.1"/>
    </source>
</evidence>
<evidence type="ECO:0008006" key="6">
    <source>
        <dbReference type="Google" id="ProtNLM"/>
    </source>
</evidence>
<proteinExistence type="predicted"/>
<feature type="compositionally biased region" description="Low complexity" evidence="1">
    <location>
        <begin position="407"/>
        <end position="417"/>
    </location>
</feature>
<evidence type="ECO:0000256" key="1">
    <source>
        <dbReference type="SAM" id="MobiDB-lite"/>
    </source>
</evidence>
<dbReference type="AlphaFoldDB" id="A0A358HPF6"/>
<feature type="compositionally biased region" description="Basic and acidic residues" evidence="1">
    <location>
        <begin position="381"/>
        <end position="399"/>
    </location>
</feature>
<dbReference type="InterPro" id="IPR036890">
    <property type="entry name" value="HATPase_C_sf"/>
</dbReference>
<dbReference type="Pfam" id="PF13589">
    <property type="entry name" value="HATPase_c_3"/>
    <property type="match status" value="1"/>
</dbReference>